<feature type="region of interest" description="Disordered" evidence="3">
    <location>
        <begin position="1"/>
        <end position="37"/>
    </location>
</feature>
<dbReference type="SUPFAM" id="SSF48498">
    <property type="entry name" value="Tetracyclin repressor-like, C-terminal domain"/>
    <property type="match status" value="1"/>
</dbReference>
<dbReference type="RefSeq" id="WP_358350078.1">
    <property type="nucleotide sequence ID" value="NZ_JBEZFP010000011.1"/>
</dbReference>
<dbReference type="SUPFAM" id="SSF46689">
    <property type="entry name" value="Homeodomain-like"/>
    <property type="match status" value="1"/>
</dbReference>
<dbReference type="Gene3D" id="1.10.10.60">
    <property type="entry name" value="Homeodomain-like"/>
    <property type="match status" value="1"/>
</dbReference>
<dbReference type="Pfam" id="PF17920">
    <property type="entry name" value="TetR_C_16"/>
    <property type="match status" value="1"/>
</dbReference>
<gene>
    <name evidence="5" type="ORF">AB0C36_06405</name>
</gene>
<evidence type="ECO:0000313" key="6">
    <source>
        <dbReference type="Proteomes" id="UP001551482"/>
    </source>
</evidence>
<keyword evidence="6" id="KW-1185">Reference proteome</keyword>
<feature type="DNA-binding region" description="H-T-H motif" evidence="2">
    <location>
        <begin position="58"/>
        <end position="77"/>
    </location>
</feature>
<keyword evidence="1 2" id="KW-0238">DNA-binding</keyword>
<organism evidence="5 6">
    <name type="scientific">Streptodolium elevatio</name>
    <dbReference type="NCBI Taxonomy" id="3157996"/>
    <lineage>
        <taxon>Bacteria</taxon>
        <taxon>Bacillati</taxon>
        <taxon>Actinomycetota</taxon>
        <taxon>Actinomycetes</taxon>
        <taxon>Kitasatosporales</taxon>
        <taxon>Streptomycetaceae</taxon>
        <taxon>Streptodolium</taxon>
    </lineage>
</organism>
<dbReference type="PRINTS" id="PR00455">
    <property type="entry name" value="HTHTETR"/>
</dbReference>
<evidence type="ECO:0000256" key="2">
    <source>
        <dbReference type="PROSITE-ProRule" id="PRU00335"/>
    </source>
</evidence>
<dbReference type="PANTHER" id="PTHR30055:SF235">
    <property type="entry name" value="TRANSCRIPTIONAL REGULATORY PROTEIN"/>
    <property type="match status" value="1"/>
</dbReference>
<evidence type="ECO:0000256" key="1">
    <source>
        <dbReference type="ARBA" id="ARBA00023125"/>
    </source>
</evidence>
<dbReference type="Pfam" id="PF00440">
    <property type="entry name" value="TetR_N"/>
    <property type="match status" value="1"/>
</dbReference>
<dbReference type="InterPro" id="IPR036271">
    <property type="entry name" value="Tet_transcr_reg_TetR-rel_C_sf"/>
</dbReference>
<feature type="compositionally biased region" description="Low complexity" evidence="3">
    <location>
        <begin position="25"/>
        <end position="35"/>
    </location>
</feature>
<evidence type="ECO:0000259" key="4">
    <source>
        <dbReference type="PROSITE" id="PS50977"/>
    </source>
</evidence>
<feature type="domain" description="HTH tetR-type" evidence="4">
    <location>
        <begin position="35"/>
        <end position="95"/>
    </location>
</feature>
<dbReference type="Gene3D" id="1.10.357.10">
    <property type="entry name" value="Tetracycline Repressor, domain 2"/>
    <property type="match status" value="1"/>
</dbReference>
<proteinExistence type="predicted"/>
<protein>
    <submittedName>
        <fullName evidence="5">TetR family transcriptional regulator</fullName>
    </submittedName>
</protein>
<dbReference type="InterPro" id="IPR009057">
    <property type="entry name" value="Homeodomain-like_sf"/>
</dbReference>
<name>A0ABV3DBK7_9ACTN</name>
<accession>A0ABV3DBK7</accession>
<dbReference type="InterPro" id="IPR050109">
    <property type="entry name" value="HTH-type_TetR-like_transc_reg"/>
</dbReference>
<dbReference type="InterPro" id="IPR041678">
    <property type="entry name" value="TetR_C_16"/>
</dbReference>
<dbReference type="Proteomes" id="UP001551482">
    <property type="component" value="Unassembled WGS sequence"/>
</dbReference>
<dbReference type="PROSITE" id="PS50977">
    <property type="entry name" value="HTH_TETR_2"/>
    <property type="match status" value="1"/>
</dbReference>
<comment type="caution">
    <text evidence="5">The sequence shown here is derived from an EMBL/GenBank/DDBJ whole genome shotgun (WGS) entry which is preliminary data.</text>
</comment>
<evidence type="ECO:0000313" key="5">
    <source>
        <dbReference type="EMBL" id="MEU8133124.1"/>
    </source>
</evidence>
<evidence type="ECO:0000256" key="3">
    <source>
        <dbReference type="SAM" id="MobiDB-lite"/>
    </source>
</evidence>
<dbReference type="EMBL" id="JBEZFP010000011">
    <property type="protein sequence ID" value="MEU8133124.1"/>
    <property type="molecule type" value="Genomic_DNA"/>
</dbReference>
<reference evidence="5 6" key="1">
    <citation type="submission" date="2024-06" db="EMBL/GenBank/DDBJ databases">
        <title>The Natural Products Discovery Center: Release of the First 8490 Sequenced Strains for Exploring Actinobacteria Biosynthetic Diversity.</title>
        <authorList>
            <person name="Kalkreuter E."/>
            <person name="Kautsar S.A."/>
            <person name="Yang D."/>
            <person name="Bader C.D."/>
            <person name="Teijaro C.N."/>
            <person name="Fluegel L."/>
            <person name="Davis C.M."/>
            <person name="Simpson J.R."/>
            <person name="Lauterbach L."/>
            <person name="Steele A.D."/>
            <person name="Gui C."/>
            <person name="Meng S."/>
            <person name="Li G."/>
            <person name="Viehrig K."/>
            <person name="Ye F."/>
            <person name="Su P."/>
            <person name="Kiefer A.F."/>
            <person name="Nichols A."/>
            <person name="Cepeda A.J."/>
            <person name="Yan W."/>
            <person name="Fan B."/>
            <person name="Jiang Y."/>
            <person name="Adhikari A."/>
            <person name="Zheng C.-J."/>
            <person name="Schuster L."/>
            <person name="Cowan T.M."/>
            <person name="Smanski M.J."/>
            <person name="Chevrette M.G."/>
            <person name="De Carvalho L.P.S."/>
            <person name="Shen B."/>
        </authorList>
    </citation>
    <scope>NUCLEOTIDE SEQUENCE [LARGE SCALE GENOMIC DNA]</scope>
    <source>
        <strain evidence="5 6">NPDC048946</strain>
    </source>
</reference>
<dbReference type="PANTHER" id="PTHR30055">
    <property type="entry name" value="HTH-TYPE TRANSCRIPTIONAL REGULATOR RUTR"/>
    <property type="match status" value="1"/>
</dbReference>
<dbReference type="InterPro" id="IPR001647">
    <property type="entry name" value="HTH_TetR"/>
</dbReference>
<sequence>MAGDLPGGPSDAAEPDGFPRRRGPGRPAGRRSGAADTRRLILDAARSEFARAGYAGTSVRGIARTAGVDPALVHHYFGPKESVFVAALDLPFDPDSLVPDVLAGGPDEMGERLARYFFALWEDPEIQPRLLALLRTVLSGDAAAGVISDFMTTELVRRLARELDAPDALLRANLCGAQLMGLAFTRYVLCMEPVASTDVDTLVASVGPTLQRYLCGD</sequence>